<reference evidence="2 3" key="1">
    <citation type="submission" date="2023-10" db="EMBL/GenBank/DDBJ databases">
        <authorList>
            <person name="Venkata Ramana C."/>
            <person name="Sasikala C."/>
            <person name="Dhurka M."/>
        </authorList>
    </citation>
    <scope>NUCLEOTIDE SEQUENCE [LARGE SCALE GENOMIC DNA]</scope>
    <source>
        <strain evidence="2 3">KCTC 32151</strain>
    </source>
</reference>
<dbReference type="EMBL" id="JAWLIP010000003">
    <property type="protein sequence ID" value="MDV6226273.1"/>
    <property type="molecule type" value="Genomic_DNA"/>
</dbReference>
<feature type="domain" description="DUF4376" evidence="1">
    <location>
        <begin position="17"/>
        <end position="125"/>
    </location>
</feature>
<dbReference type="Pfam" id="PF14301">
    <property type="entry name" value="DUF4376"/>
    <property type="match status" value="1"/>
</dbReference>
<keyword evidence="3" id="KW-1185">Reference proteome</keyword>
<accession>A0ABU4AJ63</accession>
<organism evidence="2 3">
    <name type="scientific">Nitratireductor aquimarinus</name>
    <dbReference type="NCBI Taxonomy" id="889300"/>
    <lineage>
        <taxon>Bacteria</taxon>
        <taxon>Pseudomonadati</taxon>
        <taxon>Pseudomonadota</taxon>
        <taxon>Alphaproteobacteria</taxon>
        <taxon>Hyphomicrobiales</taxon>
        <taxon>Phyllobacteriaceae</taxon>
        <taxon>Nitratireductor</taxon>
    </lineage>
</organism>
<dbReference type="RefSeq" id="WP_317560962.1">
    <property type="nucleotide sequence ID" value="NZ_JAWLIP010000003.1"/>
</dbReference>
<evidence type="ECO:0000313" key="3">
    <source>
        <dbReference type="Proteomes" id="UP001185659"/>
    </source>
</evidence>
<comment type="caution">
    <text evidence="2">The sequence shown here is derived from an EMBL/GenBank/DDBJ whole genome shotgun (WGS) entry which is preliminary data.</text>
</comment>
<evidence type="ECO:0000313" key="2">
    <source>
        <dbReference type="EMBL" id="MDV6226273.1"/>
    </source>
</evidence>
<name>A0ABU4AJ63_9HYPH</name>
<dbReference type="Proteomes" id="UP001185659">
    <property type="component" value="Unassembled WGS sequence"/>
</dbReference>
<sequence length="139" mass="15234">MNVDVSRLITAEMKAAQQQARLKSAVDAERDRRINGGFIFEGVEYQSRPEDRENIAGAATAALGAIMAGAQPGDMRWHGGAEDFAWIAADNTMHTMDAQTVYAFGQAAMAHKQAHIFAARTLKDADPIPGDFLDDQWWP</sequence>
<dbReference type="InterPro" id="IPR025484">
    <property type="entry name" value="DUF4376"/>
</dbReference>
<proteinExistence type="predicted"/>
<evidence type="ECO:0000259" key="1">
    <source>
        <dbReference type="Pfam" id="PF14301"/>
    </source>
</evidence>
<protein>
    <submittedName>
        <fullName evidence="2">DUF4376 domain-containing protein</fullName>
    </submittedName>
</protein>
<gene>
    <name evidence="2" type="ORF">R2G56_08245</name>
</gene>